<dbReference type="EMBL" id="CAVMJV010000060">
    <property type="protein sequence ID" value="CAK5086430.1"/>
    <property type="molecule type" value="Genomic_DNA"/>
</dbReference>
<protein>
    <submittedName>
        <fullName evidence="1">Uncharacterized protein</fullName>
    </submittedName>
</protein>
<accession>A0ACB1A4S7</accession>
<sequence>MSLDNSNLNEDQQWFDNVENFRPLRGGRRGDTLNKVISSISKISVDEAEKKFQKELLEAEKQEDPLASMCTYVAWFEEHFPSGKRNFFYPILYKICVTYCNMDMYKNDERLLKIWLKLAENFPESSLAVMEFAYLKGSCRNLAKFYICWSEMYQSIEWWNKAREKLQLALKMNAVPLDLVHKASDELESNIMSMCKQNPENSLDNEDFDDSVESARTTFSRLRGIGRLHFAPIIRLPQGPPGVLSVTKKSKTDRFEIFSDDHTDQSSSLFKTPIAPPKQVIKKSKISESLINDLDFQALFGLPQDHFDLQITNEENHPQTPYLNSSKLPNINLQTPIENSFCIYEDIKNEEGKKIKSKLILRKELIKSISIEEYFANKMMGKIEINL</sequence>
<name>A0ACB1A4S7_MELEN</name>
<gene>
    <name evidence="1" type="ORF">MENTE1834_LOCUS33927</name>
</gene>
<reference evidence="1" key="1">
    <citation type="submission" date="2023-11" db="EMBL/GenBank/DDBJ databases">
        <authorList>
            <person name="Poullet M."/>
        </authorList>
    </citation>
    <scope>NUCLEOTIDE SEQUENCE</scope>
    <source>
        <strain evidence="1">E1834</strain>
    </source>
</reference>
<organism evidence="1 2">
    <name type="scientific">Meloidogyne enterolobii</name>
    <name type="common">Root-knot nematode worm</name>
    <name type="synonym">Meloidogyne mayaguensis</name>
    <dbReference type="NCBI Taxonomy" id="390850"/>
    <lineage>
        <taxon>Eukaryota</taxon>
        <taxon>Metazoa</taxon>
        <taxon>Ecdysozoa</taxon>
        <taxon>Nematoda</taxon>
        <taxon>Chromadorea</taxon>
        <taxon>Rhabditida</taxon>
        <taxon>Tylenchina</taxon>
        <taxon>Tylenchomorpha</taxon>
        <taxon>Tylenchoidea</taxon>
        <taxon>Meloidogynidae</taxon>
        <taxon>Meloidogyninae</taxon>
        <taxon>Meloidogyne</taxon>
    </lineage>
</organism>
<dbReference type="Proteomes" id="UP001497535">
    <property type="component" value="Unassembled WGS sequence"/>
</dbReference>
<keyword evidence="2" id="KW-1185">Reference proteome</keyword>
<evidence type="ECO:0000313" key="2">
    <source>
        <dbReference type="Proteomes" id="UP001497535"/>
    </source>
</evidence>
<proteinExistence type="predicted"/>
<comment type="caution">
    <text evidence="1">The sequence shown here is derived from an EMBL/GenBank/DDBJ whole genome shotgun (WGS) entry which is preliminary data.</text>
</comment>
<evidence type="ECO:0000313" key="1">
    <source>
        <dbReference type="EMBL" id="CAK5086430.1"/>
    </source>
</evidence>